<dbReference type="Proteomes" id="UP000729402">
    <property type="component" value="Unassembled WGS sequence"/>
</dbReference>
<keyword evidence="3" id="KW-1185">Reference proteome</keyword>
<feature type="compositionally biased region" description="Basic and acidic residues" evidence="1">
    <location>
        <begin position="81"/>
        <end position="93"/>
    </location>
</feature>
<evidence type="ECO:0000313" key="3">
    <source>
        <dbReference type="Proteomes" id="UP000729402"/>
    </source>
</evidence>
<evidence type="ECO:0000313" key="2">
    <source>
        <dbReference type="EMBL" id="KAG8065076.1"/>
    </source>
</evidence>
<reference evidence="2" key="2">
    <citation type="submission" date="2021-02" db="EMBL/GenBank/DDBJ databases">
        <authorList>
            <person name="Kimball J.A."/>
            <person name="Haas M.W."/>
            <person name="Macchietto M."/>
            <person name="Kono T."/>
            <person name="Duquette J."/>
            <person name="Shao M."/>
        </authorList>
    </citation>
    <scope>NUCLEOTIDE SEQUENCE</scope>
    <source>
        <tissue evidence="2">Fresh leaf tissue</tissue>
    </source>
</reference>
<feature type="compositionally biased region" description="Basic and acidic residues" evidence="1">
    <location>
        <begin position="15"/>
        <end position="36"/>
    </location>
</feature>
<sequence length="150" mass="16104">MGFPTTLSPPPRAASDSRRATGDADKKLSTMEKQPRVDFPCVVTPATTDEDYNRSPNFAARSLGSTNCDGADLVPQPLPSHADDEGTDPEKIGDYVAGGDEDREGEDDDEDARLGGLKLVAAHLSPRPHDDLIVERDTGAPWASRRGAWC</sequence>
<name>A0A8J5T088_ZIZPA</name>
<feature type="region of interest" description="Disordered" evidence="1">
    <location>
        <begin position="1"/>
        <end position="111"/>
    </location>
</feature>
<organism evidence="2 3">
    <name type="scientific">Zizania palustris</name>
    <name type="common">Northern wild rice</name>
    <dbReference type="NCBI Taxonomy" id="103762"/>
    <lineage>
        <taxon>Eukaryota</taxon>
        <taxon>Viridiplantae</taxon>
        <taxon>Streptophyta</taxon>
        <taxon>Embryophyta</taxon>
        <taxon>Tracheophyta</taxon>
        <taxon>Spermatophyta</taxon>
        <taxon>Magnoliopsida</taxon>
        <taxon>Liliopsida</taxon>
        <taxon>Poales</taxon>
        <taxon>Poaceae</taxon>
        <taxon>BOP clade</taxon>
        <taxon>Oryzoideae</taxon>
        <taxon>Oryzeae</taxon>
        <taxon>Zizaniinae</taxon>
        <taxon>Zizania</taxon>
    </lineage>
</organism>
<proteinExistence type="predicted"/>
<dbReference type="AlphaFoldDB" id="A0A8J5T088"/>
<evidence type="ECO:0000256" key="1">
    <source>
        <dbReference type="SAM" id="MobiDB-lite"/>
    </source>
</evidence>
<dbReference type="EMBL" id="JAAALK010000285">
    <property type="protein sequence ID" value="KAG8065076.1"/>
    <property type="molecule type" value="Genomic_DNA"/>
</dbReference>
<gene>
    <name evidence="2" type="ORF">GUJ93_ZPchr0004g40373</name>
</gene>
<protein>
    <submittedName>
        <fullName evidence="2">Uncharacterized protein</fullName>
    </submittedName>
</protein>
<feature type="compositionally biased region" description="Acidic residues" evidence="1">
    <location>
        <begin position="99"/>
        <end position="111"/>
    </location>
</feature>
<reference evidence="2" key="1">
    <citation type="journal article" date="2021" name="bioRxiv">
        <title>Whole Genome Assembly and Annotation of Northern Wild Rice, Zizania palustris L., Supports a Whole Genome Duplication in the Zizania Genus.</title>
        <authorList>
            <person name="Haas M."/>
            <person name="Kono T."/>
            <person name="Macchietto M."/>
            <person name="Millas R."/>
            <person name="McGilp L."/>
            <person name="Shao M."/>
            <person name="Duquette J."/>
            <person name="Hirsch C.N."/>
            <person name="Kimball J."/>
        </authorList>
    </citation>
    <scope>NUCLEOTIDE SEQUENCE</scope>
    <source>
        <tissue evidence="2">Fresh leaf tissue</tissue>
    </source>
</reference>
<comment type="caution">
    <text evidence="2">The sequence shown here is derived from an EMBL/GenBank/DDBJ whole genome shotgun (WGS) entry which is preliminary data.</text>
</comment>
<accession>A0A8J5T088</accession>